<evidence type="ECO:0000313" key="2">
    <source>
        <dbReference type="EMBL" id="CCA74321.1"/>
    </source>
</evidence>
<dbReference type="AlphaFoldDB" id="G4TSM8"/>
<comment type="caution">
    <text evidence="2">The sequence shown here is derived from an EMBL/GenBank/DDBJ whole genome shotgun (WGS) entry which is preliminary data.</text>
</comment>
<keyword evidence="3" id="KW-1185">Reference proteome</keyword>
<gene>
    <name evidence="2" type="ORF">PIIN_08274</name>
</gene>
<evidence type="ECO:0000256" key="1">
    <source>
        <dbReference type="SAM" id="MobiDB-lite"/>
    </source>
</evidence>
<proteinExistence type="predicted"/>
<dbReference type="InParanoid" id="G4TSM8"/>
<feature type="compositionally biased region" description="Acidic residues" evidence="1">
    <location>
        <begin position="92"/>
        <end position="101"/>
    </location>
</feature>
<dbReference type="OrthoDB" id="3261081at2759"/>
<sequence>MAVRDCQRPTSTLFLTILGLESRGLIEVVYIKHVTRGTMEDAPPRPPLNSLASADAGIPEDDNVVENIVLDPSPDAHQASPRSLGAVAGSLSEEEETDDDSSNWSHFRTSVAIRTSQMQPESSSCPRSRVQKSVSLPSTWYEMNEYSPPNTVGSSQCSSPAFGPVSLPTAPLSDRHRAILNSFDGPCSAPVTPSASATGPLTRRYSTTSRRCLSLNEVPRHPPLVQPKPQGGTRFRGKSGWPGWEFVQRLVRWRKRSSVLRCDSGSPTTHAVIADIEYNELGSFSIERVFVCQGGVNTVRLLQLTRKSLLEEGQMVGANALVNEMWSCEVFQRSREVYEVRIRYGASIAKAYRNPPSEPVAVKEAKGIPGLMTILEASNA</sequence>
<evidence type="ECO:0000313" key="3">
    <source>
        <dbReference type="Proteomes" id="UP000007148"/>
    </source>
</evidence>
<name>G4TSM8_SERID</name>
<dbReference type="STRING" id="1109443.G4TSM8"/>
<dbReference type="HOGENOM" id="CLU_727840_0_0_1"/>
<dbReference type="Proteomes" id="UP000007148">
    <property type="component" value="Unassembled WGS sequence"/>
</dbReference>
<dbReference type="EMBL" id="CAFZ01000302">
    <property type="protein sequence ID" value="CCA74321.1"/>
    <property type="molecule type" value="Genomic_DNA"/>
</dbReference>
<protein>
    <submittedName>
        <fullName evidence="2">Uncharacterized protein</fullName>
    </submittedName>
</protein>
<organism evidence="2 3">
    <name type="scientific">Serendipita indica (strain DSM 11827)</name>
    <name type="common">Root endophyte fungus</name>
    <name type="synonym">Piriformospora indica</name>
    <dbReference type="NCBI Taxonomy" id="1109443"/>
    <lineage>
        <taxon>Eukaryota</taxon>
        <taxon>Fungi</taxon>
        <taxon>Dikarya</taxon>
        <taxon>Basidiomycota</taxon>
        <taxon>Agaricomycotina</taxon>
        <taxon>Agaricomycetes</taxon>
        <taxon>Sebacinales</taxon>
        <taxon>Serendipitaceae</taxon>
        <taxon>Serendipita</taxon>
    </lineage>
</organism>
<dbReference type="eggNOG" id="ENOG502SSMX">
    <property type="taxonomic scope" value="Eukaryota"/>
</dbReference>
<feature type="region of interest" description="Disordered" evidence="1">
    <location>
        <begin position="72"/>
        <end position="105"/>
    </location>
</feature>
<accession>G4TSM8</accession>
<reference evidence="2 3" key="1">
    <citation type="journal article" date="2011" name="PLoS Pathog.">
        <title>Endophytic Life Strategies Decoded by Genome and Transcriptome Analyses of the Mutualistic Root Symbiont Piriformospora indica.</title>
        <authorList>
            <person name="Zuccaro A."/>
            <person name="Lahrmann U."/>
            <person name="Guldener U."/>
            <person name="Langen G."/>
            <person name="Pfiffi S."/>
            <person name="Biedenkopf D."/>
            <person name="Wong P."/>
            <person name="Samans B."/>
            <person name="Grimm C."/>
            <person name="Basiewicz M."/>
            <person name="Murat C."/>
            <person name="Martin F."/>
            <person name="Kogel K.H."/>
        </authorList>
    </citation>
    <scope>NUCLEOTIDE SEQUENCE [LARGE SCALE GENOMIC DNA]</scope>
    <source>
        <strain evidence="2 3">DSM 11827</strain>
    </source>
</reference>